<feature type="transmembrane region" description="Helical" evidence="2">
    <location>
        <begin position="125"/>
        <end position="150"/>
    </location>
</feature>
<evidence type="ECO:0000256" key="1">
    <source>
        <dbReference type="SAM" id="MobiDB-lite"/>
    </source>
</evidence>
<dbReference type="Proteomes" id="UP000887013">
    <property type="component" value="Unassembled WGS sequence"/>
</dbReference>
<dbReference type="AlphaFoldDB" id="A0A8X6J730"/>
<evidence type="ECO:0000313" key="3">
    <source>
        <dbReference type="EMBL" id="GFS41881.1"/>
    </source>
</evidence>
<keyword evidence="4" id="KW-1185">Reference proteome</keyword>
<dbReference type="EMBL" id="BMAW01089871">
    <property type="protein sequence ID" value="GFS41881.1"/>
    <property type="molecule type" value="Genomic_DNA"/>
</dbReference>
<feature type="transmembrane region" description="Helical" evidence="2">
    <location>
        <begin position="352"/>
        <end position="371"/>
    </location>
</feature>
<evidence type="ECO:0008006" key="5">
    <source>
        <dbReference type="Google" id="ProtNLM"/>
    </source>
</evidence>
<comment type="caution">
    <text evidence="3">The sequence shown here is derived from an EMBL/GenBank/DDBJ whole genome shotgun (WGS) entry which is preliminary data.</text>
</comment>
<feature type="transmembrane region" description="Helical" evidence="2">
    <location>
        <begin position="12"/>
        <end position="29"/>
    </location>
</feature>
<gene>
    <name evidence="3" type="primary">AVEN_89400_1</name>
    <name evidence="3" type="ORF">NPIL_599781</name>
</gene>
<organism evidence="3 4">
    <name type="scientific">Nephila pilipes</name>
    <name type="common">Giant wood spider</name>
    <name type="synonym">Nephila maculata</name>
    <dbReference type="NCBI Taxonomy" id="299642"/>
    <lineage>
        <taxon>Eukaryota</taxon>
        <taxon>Metazoa</taxon>
        <taxon>Ecdysozoa</taxon>
        <taxon>Arthropoda</taxon>
        <taxon>Chelicerata</taxon>
        <taxon>Arachnida</taxon>
        <taxon>Araneae</taxon>
        <taxon>Araneomorphae</taxon>
        <taxon>Entelegynae</taxon>
        <taxon>Araneoidea</taxon>
        <taxon>Nephilidae</taxon>
        <taxon>Nephila</taxon>
    </lineage>
</organism>
<dbReference type="OrthoDB" id="5800391at2759"/>
<sequence length="451" mass="51197">MNIEKHSVLKCFYPVLLLLHIIGMETLPYPKCLEQAHLQSVLWNVPKYLIGFLQFFIIMFQSVNTIILPDKKISIPALLLVLSQALMNYRAYRSRKQFLSIIKKVSKATSMFTPVDKRKNSMMSVFTYCVMAITLAMSYTILFFYSSIYIFLKEGSFGSQFLSKKFNGWFFIFSDVTALIATIILSLVFSSISVYYGLVCICFDTLCRRLKVQIRNAKNSLDCGRIIYAYLKIRTIMESLEHFMCSSAFVIVVSTMTGLFYMCYSLIFIPKYGYIDYLCYVSGGMYNCSIIGIVIVSASIANKAAEVSKEAVMSLPGIFPKYYNELKAILRKNCKQQVCLTLWNIYIIDRSLIITAIGVLVNYGIIVATLGTKRPQWNLEKILFQKRSLVSLDRLHHVLPLHNRRRPRIQGAKIGSTTKPTPTCITSRENSGSLHHVQSSGASKGQDGGRV</sequence>
<proteinExistence type="predicted"/>
<feature type="region of interest" description="Disordered" evidence="1">
    <location>
        <begin position="409"/>
        <end position="451"/>
    </location>
</feature>
<feature type="transmembrane region" description="Helical" evidence="2">
    <location>
        <begin position="49"/>
        <end position="67"/>
    </location>
</feature>
<feature type="compositionally biased region" description="Polar residues" evidence="1">
    <location>
        <begin position="415"/>
        <end position="443"/>
    </location>
</feature>
<accession>A0A8X6J730</accession>
<protein>
    <recommendedName>
        <fullName evidence="5">Gustatory receptor</fullName>
    </recommendedName>
</protein>
<feature type="transmembrane region" description="Helical" evidence="2">
    <location>
        <begin position="243"/>
        <end position="267"/>
    </location>
</feature>
<evidence type="ECO:0000256" key="2">
    <source>
        <dbReference type="SAM" id="Phobius"/>
    </source>
</evidence>
<name>A0A8X6J730_NEPPI</name>
<keyword evidence="2" id="KW-0812">Transmembrane</keyword>
<keyword evidence="2" id="KW-1133">Transmembrane helix</keyword>
<keyword evidence="2" id="KW-0472">Membrane</keyword>
<evidence type="ECO:0000313" key="4">
    <source>
        <dbReference type="Proteomes" id="UP000887013"/>
    </source>
</evidence>
<reference evidence="3" key="1">
    <citation type="submission" date="2020-08" db="EMBL/GenBank/DDBJ databases">
        <title>Multicomponent nature underlies the extraordinary mechanical properties of spider dragline silk.</title>
        <authorList>
            <person name="Kono N."/>
            <person name="Nakamura H."/>
            <person name="Mori M."/>
            <person name="Yoshida Y."/>
            <person name="Ohtoshi R."/>
            <person name="Malay A.D."/>
            <person name="Moran D.A.P."/>
            <person name="Tomita M."/>
            <person name="Numata K."/>
            <person name="Arakawa K."/>
        </authorList>
    </citation>
    <scope>NUCLEOTIDE SEQUENCE</scope>
</reference>
<feature type="transmembrane region" description="Helical" evidence="2">
    <location>
        <begin position="170"/>
        <end position="203"/>
    </location>
</feature>